<evidence type="ECO:0000256" key="9">
    <source>
        <dbReference type="RuleBase" id="RU910715"/>
    </source>
</evidence>
<proteinExistence type="inferred from homology"/>
<comment type="similarity">
    <text evidence="2 9">Belongs to the SWEET sugar transporter family.</text>
</comment>
<evidence type="ECO:0000256" key="8">
    <source>
        <dbReference type="ARBA" id="ARBA00023136"/>
    </source>
</evidence>
<comment type="subcellular location">
    <subcellularLocation>
        <location evidence="1">Endomembrane system</location>
        <topology evidence="1">Multi-pass membrane protein</topology>
    </subcellularLocation>
</comment>
<evidence type="ECO:0000256" key="1">
    <source>
        <dbReference type="ARBA" id="ARBA00004127"/>
    </source>
</evidence>
<feature type="transmembrane region" description="Helical" evidence="9">
    <location>
        <begin position="77"/>
        <end position="96"/>
    </location>
</feature>
<sequence length="294" mass="33291">MGAPSGYPPFWYSTPSYPPPGYPSPGYLLLENPLVLGHNYFESAKNNCHYNNYCPFFCGIPICLTIRRHKSTDDISSFPFLMGFLGGASWLIFGILKWEVAMIRVNLVGVAMMAYYLAFYMLYTRSKSLLITQIVMVVVWIISSVAFMILFPNLAFAYYGIPCAIFNIINFGAPLAGLAIVFKRGPVVRFWTYPGYLEIIIPNGAGMMLSLIQLSLFIVFPRLPGKHSPLGWYIKAIRRMESQRMRKQGHELFGVEYGITSMGKTFDLLAHTLPDPCTSAFPNRRESSKHIRFL</sequence>
<evidence type="ECO:0000256" key="3">
    <source>
        <dbReference type="ARBA" id="ARBA00022448"/>
    </source>
</evidence>
<feature type="transmembrane region" description="Helical" evidence="9">
    <location>
        <begin position="102"/>
        <end position="123"/>
    </location>
</feature>
<dbReference type="Proteomes" id="UP000887574">
    <property type="component" value="Unplaced"/>
</dbReference>
<protein>
    <recommendedName>
        <fullName evidence="9">Sugar transporter SWEET</fullName>
    </recommendedName>
</protein>
<organism evidence="10 11">
    <name type="scientific">Ditylenchus dipsaci</name>
    <dbReference type="NCBI Taxonomy" id="166011"/>
    <lineage>
        <taxon>Eukaryota</taxon>
        <taxon>Metazoa</taxon>
        <taxon>Ecdysozoa</taxon>
        <taxon>Nematoda</taxon>
        <taxon>Chromadorea</taxon>
        <taxon>Rhabditida</taxon>
        <taxon>Tylenchina</taxon>
        <taxon>Tylenchomorpha</taxon>
        <taxon>Sphaerularioidea</taxon>
        <taxon>Anguinidae</taxon>
        <taxon>Anguininae</taxon>
        <taxon>Ditylenchus</taxon>
    </lineage>
</organism>
<dbReference type="InterPro" id="IPR004316">
    <property type="entry name" value="SWEET_rpt"/>
</dbReference>
<dbReference type="Gene3D" id="1.20.1280.290">
    <property type="match status" value="1"/>
</dbReference>
<dbReference type="Pfam" id="PF03083">
    <property type="entry name" value="MtN3_slv"/>
    <property type="match status" value="1"/>
</dbReference>
<keyword evidence="8 9" id="KW-0472">Membrane</keyword>
<dbReference type="GO" id="GO:0051119">
    <property type="term" value="F:sugar transmembrane transporter activity"/>
    <property type="evidence" value="ECO:0007669"/>
    <property type="project" value="InterPro"/>
</dbReference>
<evidence type="ECO:0000256" key="2">
    <source>
        <dbReference type="ARBA" id="ARBA00007809"/>
    </source>
</evidence>
<dbReference type="PANTHER" id="PTHR10791">
    <property type="entry name" value="RAG1-ACTIVATING PROTEIN 1"/>
    <property type="match status" value="1"/>
</dbReference>
<dbReference type="PANTHER" id="PTHR10791:SF43">
    <property type="entry name" value="SUGAR TRANSPORTER SWEET-RELATED"/>
    <property type="match status" value="1"/>
</dbReference>
<keyword evidence="4 9" id="KW-0762">Sugar transport</keyword>
<dbReference type="WBParaSite" id="jg15665">
    <property type="protein sequence ID" value="jg15665"/>
    <property type="gene ID" value="jg15665"/>
</dbReference>
<keyword evidence="6" id="KW-0677">Repeat</keyword>
<keyword evidence="7 9" id="KW-1133">Transmembrane helix</keyword>
<evidence type="ECO:0000256" key="7">
    <source>
        <dbReference type="ARBA" id="ARBA00022989"/>
    </source>
</evidence>
<comment type="function">
    <text evidence="9">Mediates sugar transport across membranes.</text>
</comment>
<evidence type="ECO:0000256" key="5">
    <source>
        <dbReference type="ARBA" id="ARBA00022692"/>
    </source>
</evidence>
<comment type="caution">
    <text evidence="9">Lacks conserved residue(s) required for the propagation of feature annotation.</text>
</comment>
<dbReference type="InterPro" id="IPR047664">
    <property type="entry name" value="SWEET"/>
</dbReference>
<feature type="transmembrane region" description="Helical" evidence="9">
    <location>
        <begin position="157"/>
        <end position="182"/>
    </location>
</feature>
<evidence type="ECO:0000313" key="11">
    <source>
        <dbReference type="WBParaSite" id="jg15665"/>
    </source>
</evidence>
<feature type="transmembrane region" description="Helical" evidence="9">
    <location>
        <begin position="130"/>
        <end position="151"/>
    </location>
</feature>
<dbReference type="GO" id="GO:0012505">
    <property type="term" value="C:endomembrane system"/>
    <property type="evidence" value="ECO:0007669"/>
    <property type="project" value="UniProtKB-SubCell"/>
</dbReference>
<name>A0A915D5P1_9BILA</name>
<keyword evidence="10" id="KW-1185">Reference proteome</keyword>
<accession>A0A915D5P1</accession>
<dbReference type="AlphaFoldDB" id="A0A915D5P1"/>
<keyword evidence="5 9" id="KW-0812">Transmembrane</keyword>
<evidence type="ECO:0000256" key="4">
    <source>
        <dbReference type="ARBA" id="ARBA00022597"/>
    </source>
</evidence>
<reference evidence="11" key="1">
    <citation type="submission" date="2022-11" db="UniProtKB">
        <authorList>
            <consortium name="WormBaseParasite"/>
        </authorList>
    </citation>
    <scope>IDENTIFICATION</scope>
</reference>
<evidence type="ECO:0000313" key="10">
    <source>
        <dbReference type="Proteomes" id="UP000887574"/>
    </source>
</evidence>
<feature type="transmembrane region" description="Helical" evidence="9">
    <location>
        <begin position="194"/>
        <end position="220"/>
    </location>
</feature>
<evidence type="ECO:0000256" key="6">
    <source>
        <dbReference type="ARBA" id="ARBA00022737"/>
    </source>
</evidence>
<dbReference type="GO" id="GO:0016020">
    <property type="term" value="C:membrane"/>
    <property type="evidence" value="ECO:0007669"/>
    <property type="project" value="InterPro"/>
</dbReference>
<keyword evidence="3 9" id="KW-0813">Transport</keyword>